<dbReference type="Gene3D" id="2.60.120.1440">
    <property type="match status" value="1"/>
</dbReference>
<sequence>MSRLLKKHARLVKLVFHVMDETATTAQEQELADLIRKDPEAQTVYLELIDIHSNLVLSASQIPATPSDALAQTSEIRKRRNASPKKQVNKNILLLATTCLLLICSTLSYLGFRVYLKSSETAPTEMIAQEKAGIAQVEQRMLEDGSLELRFPTGVKVLIAAESLFQITGNNSLILTQGMLFARVTTPAGKGFTVATPQGSIVDLGTVFGVEVDETKSSTVQVFKGEVELVDSVGDKISLSEGETMIAEATANDWQPTENVSSRFFTAVQELNETFFPGISYLRSTKVTFIYRTTAGELQNGPVQSPSYIMFSATSVAERFRELVPNPSHWDSQARHFVEVRFNESTRKWQLSFKNEFIDFTPVESDVLIAQAAAHEKNKVGEWSRKVTLWEDESGTIHGIRYGDQMNVISIRPDWFSDKPDVGDFMIIKNIYYP</sequence>
<evidence type="ECO:0000313" key="3">
    <source>
        <dbReference type="EMBL" id="HCO24397.1"/>
    </source>
</evidence>
<dbReference type="Pfam" id="PF04773">
    <property type="entry name" value="FecR"/>
    <property type="match status" value="1"/>
</dbReference>
<dbReference type="Proteomes" id="UP000263642">
    <property type="component" value="Unassembled WGS sequence"/>
</dbReference>
<accession>A0A3D3R8Q4</accession>
<dbReference type="PANTHER" id="PTHR30273:SF2">
    <property type="entry name" value="PROTEIN FECR"/>
    <property type="match status" value="1"/>
</dbReference>
<keyword evidence="1" id="KW-1133">Transmembrane helix</keyword>
<dbReference type="EMBL" id="DQAY01000093">
    <property type="protein sequence ID" value="HCO24397.1"/>
    <property type="molecule type" value="Genomic_DNA"/>
</dbReference>
<dbReference type="PANTHER" id="PTHR30273">
    <property type="entry name" value="PERIPLASMIC SIGNAL SENSOR AND SIGMA FACTOR ACTIVATOR FECR-RELATED"/>
    <property type="match status" value="1"/>
</dbReference>
<keyword evidence="1" id="KW-0472">Membrane</keyword>
<evidence type="ECO:0000256" key="1">
    <source>
        <dbReference type="SAM" id="Phobius"/>
    </source>
</evidence>
<comment type="caution">
    <text evidence="3">The sequence shown here is derived from an EMBL/GenBank/DDBJ whole genome shotgun (WGS) entry which is preliminary data.</text>
</comment>
<name>A0A3D3R8Q4_9PLAN</name>
<dbReference type="GO" id="GO:0016989">
    <property type="term" value="F:sigma factor antagonist activity"/>
    <property type="evidence" value="ECO:0007669"/>
    <property type="project" value="TreeGrafter"/>
</dbReference>
<protein>
    <recommendedName>
        <fullName evidence="2">FecR protein domain-containing protein</fullName>
    </recommendedName>
</protein>
<organism evidence="3 4">
    <name type="scientific">Gimesia maris</name>
    <dbReference type="NCBI Taxonomy" id="122"/>
    <lineage>
        <taxon>Bacteria</taxon>
        <taxon>Pseudomonadati</taxon>
        <taxon>Planctomycetota</taxon>
        <taxon>Planctomycetia</taxon>
        <taxon>Planctomycetales</taxon>
        <taxon>Planctomycetaceae</taxon>
        <taxon>Gimesia</taxon>
    </lineage>
</organism>
<evidence type="ECO:0000313" key="4">
    <source>
        <dbReference type="Proteomes" id="UP000263642"/>
    </source>
</evidence>
<dbReference type="InterPro" id="IPR012373">
    <property type="entry name" value="Ferrdict_sens_TM"/>
</dbReference>
<dbReference type="AlphaFoldDB" id="A0A3D3R8Q4"/>
<dbReference type="InterPro" id="IPR006860">
    <property type="entry name" value="FecR"/>
</dbReference>
<proteinExistence type="predicted"/>
<evidence type="ECO:0000259" key="2">
    <source>
        <dbReference type="Pfam" id="PF04773"/>
    </source>
</evidence>
<feature type="domain" description="FecR protein" evidence="2">
    <location>
        <begin position="144"/>
        <end position="228"/>
    </location>
</feature>
<gene>
    <name evidence="3" type="ORF">DIT97_15665</name>
</gene>
<reference evidence="3 4" key="1">
    <citation type="journal article" date="2018" name="Nat. Biotechnol.">
        <title>A standardized bacterial taxonomy based on genome phylogeny substantially revises the tree of life.</title>
        <authorList>
            <person name="Parks D.H."/>
            <person name="Chuvochina M."/>
            <person name="Waite D.W."/>
            <person name="Rinke C."/>
            <person name="Skarshewski A."/>
            <person name="Chaumeil P.A."/>
            <person name="Hugenholtz P."/>
        </authorList>
    </citation>
    <scope>NUCLEOTIDE SEQUENCE [LARGE SCALE GENOMIC DNA]</scope>
    <source>
        <strain evidence="3">UBA9375</strain>
    </source>
</reference>
<keyword evidence="1" id="KW-0812">Transmembrane</keyword>
<feature type="transmembrane region" description="Helical" evidence="1">
    <location>
        <begin position="92"/>
        <end position="112"/>
    </location>
</feature>